<organism evidence="2 3">
    <name type="scientific">Phascolomyces articulosus</name>
    <dbReference type="NCBI Taxonomy" id="60185"/>
    <lineage>
        <taxon>Eukaryota</taxon>
        <taxon>Fungi</taxon>
        <taxon>Fungi incertae sedis</taxon>
        <taxon>Mucoromycota</taxon>
        <taxon>Mucoromycotina</taxon>
        <taxon>Mucoromycetes</taxon>
        <taxon>Mucorales</taxon>
        <taxon>Lichtheimiaceae</taxon>
        <taxon>Phascolomyces</taxon>
    </lineage>
</organism>
<keyword evidence="3" id="KW-1185">Reference proteome</keyword>
<feature type="signal peptide" evidence="1">
    <location>
        <begin position="1"/>
        <end position="20"/>
    </location>
</feature>
<reference evidence="2" key="1">
    <citation type="journal article" date="2022" name="IScience">
        <title>Evolution of zygomycete secretomes and the origins of terrestrial fungal ecologies.</title>
        <authorList>
            <person name="Chang Y."/>
            <person name="Wang Y."/>
            <person name="Mondo S."/>
            <person name="Ahrendt S."/>
            <person name="Andreopoulos W."/>
            <person name="Barry K."/>
            <person name="Beard J."/>
            <person name="Benny G.L."/>
            <person name="Blankenship S."/>
            <person name="Bonito G."/>
            <person name="Cuomo C."/>
            <person name="Desiro A."/>
            <person name="Gervers K.A."/>
            <person name="Hundley H."/>
            <person name="Kuo A."/>
            <person name="LaButti K."/>
            <person name="Lang B.F."/>
            <person name="Lipzen A."/>
            <person name="O'Donnell K."/>
            <person name="Pangilinan J."/>
            <person name="Reynolds N."/>
            <person name="Sandor L."/>
            <person name="Smith M.E."/>
            <person name="Tsang A."/>
            <person name="Grigoriev I.V."/>
            <person name="Stajich J.E."/>
            <person name="Spatafora J.W."/>
        </authorList>
    </citation>
    <scope>NUCLEOTIDE SEQUENCE</scope>
    <source>
        <strain evidence="2">RSA 2281</strain>
    </source>
</reference>
<protein>
    <submittedName>
        <fullName evidence="2">Uncharacterized protein</fullName>
    </submittedName>
</protein>
<dbReference type="Proteomes" id="UP001209540">
    <property type="component" value="Unassembled WGS sequence"/>
</dbReference>
<dbReference type="AlphaFoldDB" id="A0AAD5PDK0"/>
<evidence type="ECO:0000313" key="2">
    <source>
        <dbReference type="EMBL" id="KAI9262190.1"/>
    </source>
</evidence>
<sequence length="109" mass="12614">MLCFFYTVVFTITFIHHSTRLCPTVGYSAITTPNLCTQYFSPIIYTDKLGGPIFPTSDIFSIICSIHQINRPLITIICKDHYFFFNRLQGLKYELNVINGYTYILLNNV</sequence>
<name>A0AAD5PDK0_9FUNG</name>
<reference evidence="2" key="2">
    <citation type="submission" date="2023-02" db="EMBL/GenBank/DDBJ databases">
        <authorList>
            <consortium name="DOE Joint Genome Institute"/>
            <person name="Mondo S.J."/>
            <person name="Chang Y."/>
            <person name="Wang Y."/>
            <person name="Ahrendt S."/>
            <person name="Andreopoulos W."/>
            <person name="Barry K."/>
            <person name="Beard J."/>
            <person name="Benny G.L."/>
            <person name="Blankenship S."/>
            <person name="Bonito G."/>
            <person name="Cuomo C."/>
            <person name="Desiro A."/>
            <person name="Gervers K.A."/>
            <person name="Hundley H."/>
            <person name="Kuo A."/>
            <person name="LaButti K."/>
            <person name="Lang B.F."/>
            <person name="Lipzen A."/>
            <person name="O'Donnell K."/>
            <person name="Pangilinan J."/>
            <person name="Reynolds N."/>
            <person name="Sandor L."/>
            <person name="Smith M.W."/>
            <person name="Tsang A."/>
            <person name="Grigoriev I.V."/>
            <person name="Stajich J.E."/>
            <person name="Spatafora J.W."/>
        </authorList>
    </citation>
    <scope>NUCLEOTIDE SEQUENCE</scope>
    <source>
        <strain evidence="2">RSA 2281</strain>
    </source>
</reference>
<keyword evidence="1" id="KW-0732">Signal</keyword>
<evidence type="ECO:0000256" key="1">
    <source>
        <dbReference type="SAM" id="SignalP"/>
    </source>
</evidence>
<dbReference type="EMBL" id="JAIXMP010000014">
    <property type="protein sequence ID" value="KAI9262190.1"/>
    <property type="molecule type" value="Genomic_DNA"/>
</dbReference>
<feature type="chain" id="PRO_5042281439" evidence="1">
    <location>
        <begin position="21"/>
        <end position="109"/>
    </location>
</feature>
<accession>A0AAD5PDK0</accession>
<proteinExistence type="predicted"/>
<evidence type="ECO:0000313" key="3">
    <source>
        <dbReference type="Proteomes" id="UP001209540"/>
    </source>
</evidence>
<gene>
    <name evidence="2" type="ORF">BDA99DRAFT_510485</name>
</gene>
<comment type="caution">
    <text evidence="2">The sequence shown here is derived from an EMBL/GenBank/DDBJ whole genome shotgun (WGS) entry which is preliminary data.</text>
</comment>